<keyword evidence="10" id="KW-1185">Reference proteome</keyword>
<evidence type="ECO:0000256" key="5">
    <source>
        <dbReference type="ARBA" id="ARBA00023163"/>
    </source>
</evidence>
<dbReference type="EMBL" id="JAIBOA010000003">
    <property type="protein sequence ID" value="MBW8481988.1"/>
    <property type="molecule type" value="Genomic_DNA"/>
</dbReference>
<evidence type="ECO:0000313" key="10">
    <source>
        <dbReference type="Proteomes" id="UP000774570"/>
    </source>
</evidence>
<sequence length="839" mass="86265">MRERRARRPLLSNATPPAGPAPAEPSDAALIALIRDGDAGAYGPLYERHLAAARGLARHLVGGDAAEDAVQETFTKILDVLRRGGGPRAGFRPYLLTSVRNTVYDRYRGDKRVQATDRTELLDQGVPFDDPALAGLERSLIVRAFRSLPERWQAVLWHTEIEGAKAAEVAPLLGLTANGVAALAYRAREGLRQAYLQMHLAEPDAPLVRAEGVPAGTEECRPALDKLGAYVRGGLAKRDARAVEAHLDECARCAAIHAEIADVNGTLREGVGPFVLGAAGVLYLAAAGHGGGAAVGAKLLAWFRHLPKRQQQVLSGTTGAAAVAAAAAAMLLVSGTSPVQRPAPRPQPNPPAAVAPAKPDPKPRAPRAAPAPPPAAAPKPVAKPVAKAAPEPPAPSPSASASTPAPPPDLTARIGAVGTLLRGRDGIVAMSVANAGKAPSKDVVADVTLPPDVAYAGGATGREAARFTPAREPGDGWSCRPSGPRTVRCTHAPLPARATASAYLGVQVGAAAPYGTPPTVTLRGGRGLRTATADAGVAADGMRARFAADGHVRTVQTGNALLGCDPEEDGCRAAMARKGDRRDDDFFDMRPVDRDADPATSSSSAARLDVPAGGRVLWAGLYWSGVAGDAARRDGASAKLRAPGGSYTTVRAAEVRRGRLPDFTVYQAFADVTALVRAGGGGTWWGADVPTVAGAAHYAGWALVAVVEDPAGPYRQAMVLDDARALGPDGPRRLEVSLNGLVAGAGTARIGLVAWEGDAGLAGDRLAVGGAALTPQSGDQLNDNILDSSAAGAIDANLTFGIDVDYFAVALGRRPAVTLSTGQDAFLTGVVTVTAPMRS</sequence>
<dbReference type="InterPro" id="IPR036388">
    <property type="entry name" value="WH-like_DNA-bd_sf"/>
</dbReference>
<evidence type="ECO:0000256" key="4">
    <source>
        <dbReference type="ARBA" id="ARBA00023125"/>
    </source>
</evidence>
<organism evidence="9 10">
    <name type="scientific">Actinomadura parmotrematis</name>
    <dbReference type="NCBI Taxonomy" id="2864039"/>
    <lineage>
        <taxon>Bacteria</taxon>
        <taxon>Bacillati</taxon>
        <taxon>Actinomycetota</taxon>
        <taxon>Actinomycetes</taxon>
        <taxon>Streptosporangiales</taxon>
        <taxon>Thermomonosporaceae</taxon>
        <taxon>Actinomadura</taxon>
    </lineage>
</organism>
<reference evidence="9 10" key="1">
    <citation type="submission" date="2021-07" db="EMBL/GenBank/DDBJ databases">
        <title>Actinomadura sp. PM05-2 isolated from lichen.</title>
        <authorList>
            <person name="Somphong A."/>
            <person name="Phongsopitanun W."/>
            <person name="Tanasupawat S."/>
            <person name="Peongsungnone V."/>
        </authorList>
    </citation>
    <scope>NUCLEOTIDE SEQUENCE [LARGE SCALE GENOMIC DNA]</scope>
    <source>
        <strain evidence="9 10">PM05-2</strain>
    </source>
</reference>
<dbReference type="InterPro" id="IPR027383">
    <property type="entry name" value="Znf_put"/>
</dbReference>
<dbReference type="InterPro" id="IPR007627">
    <property type="entry name" value="RNA_pol_sigma70_r2"/>
</dbReference>
<feature type="compositionally biased region" description="Low complexity" evidence="6">
    <location>
        <begin position="378"/>
        <end position="389"/>
    </location>
</feature>
<evidence type="ECO:0000259" key="7">
    <source>
        <dbReference type="Pfam" id="PF04542"/>
    </source>
</evidence>
<accession>A0ABS7FR38</accession>
<dbReference type="InterPro" id="IPR013325">
    <property type="entry name" value="RNA_pol_sigma_r2"/>
</dbReference>
<feature type="region of interest" description="Disordered" evidence="6">
    <location>
        <begin position="584"/>
        <end position="606"/>
    </location>
</feature>
<evidence type="ECO:0000256" key="3">
    <source>
        <dbReference type="ARBA" id="ARBA00023082"/>
    </source>
</evidence>
<evidence type="ECO:0000256" key="2">
    <source>
        <dbReference type="ARBA" id="ARBA00023015"/>
    </source>
</evidence>
<dbReference type="InterPro" id="IPR013324">
    <property type="entry name" value="RNA_pol_sigma_r3/r4-like"/>
</dbReference>
<evidence type="ECO:0000256" key="1">
    <source>
        <dbReference type="ARBA" id="ARBA00010641"/>
    </source>
</evidence>
<dbReference type="InterPro" id="IPR041916">
    <property type="entry name" value="Anti_sigma_zinc_sf"/>
</dbReference>
<dbReference type="InterPro" id="IPR039425">
    <property type="entry name" value="RNA_pol_sigma-70-like"/>
</dbReference>
<dbReference type="Pfam" id="PF13490">
    <property type="entry name" value="zf-HC2"/>
    <property type="match status" value="1"/>
</dbReference>
<dbReference type="Pfam" id="PF04542">
    <property type="entry name" value="Sigma70_r2"/>
    <property type="match status" value="1"/>
</dbReference>
<keyword evidence="2" id="KW-0805">Transcription regulation</keyword>
<dbReference type="Proteomes" id="UP000774570">
    <property type="component" value="Unassembled WGS sequence"/>
</dbReference>
<feature type="domain" description="RNA polymerase sigma-70 region 2" evidence="7">
    <location>
        <begin position="45"/>
        <end position="112"/>
    </location>
</feature>
<feature type="region of interest" description="Disordered" evidence="6">
    <location>
        <begin position="1"/>
        <end position="24"/>
    </location>
</feature>
<keyword evidence="5" id="KW-0804">Transcription</keyword>
<keyword evidence="3" id="KW-0731">Sigma factor</keyword>
<feature type="compositionally biased region" description="Basic and acidic residues" evidence="6">
    <location>
        <begin position="584"/>
        <end position="597"/>
    </location>
</feature>
<dbReference type="Gene3D" id="1.10.1740.10">
    <property type="match status" value="1"/>
</dbReference>
<keyword evidence="4" id="KW-0238">DNA-binding</keyword>
<gene>
    <name evidence="9" type="ORF">K1Y72_06395</name>
</gene>
<name>A0ABS7FR38_9ACTN</name>
<evidence type="ECO:0000313" key="9">
    <source>
        <dbReference type="EMBL" id="MBW8481988.1"/>
    </source>
</evidence>
<dbReference type="NCBIfam" id="TIGR02937">
    <property type="entry name" value="sigma70-ECF"/>
    <property type="match status" value="1"/>
</dbReference>
<feature type="domain" description="Putative zinc-finger" evidence="8">
    <location>
        <begin position="220"/>
        <end position="254"/>
    </location>
</feature>
<dbReference type="PANTHER" id="PTHR43133:SF8">
    <property type="entry name" value="RNA POLYMERASE SIGMA FACTOR HI_1459-RELATED"/>
    <property type="match status" value="1"/>
</dbReference>
<evidence type="ECO:0000259" key="8">
    <source>
        <dbReference type="Pfam" id="PF13490"/>
    </source>
</evidence>
<feature type="compositionally biased region" description="Pro residues" evidence="6">
    <location>
        <begin position="341"/>
        <end position="353"/>
    </location>
</feature>
<dbReference type="InterPro" id="IPR014284">
    <property type="entry name" value="RNA_pol_sigma-70_dom"/>
</dbReference>
<protein>
    <submittedName>
        <fullName evidence="9">Sigma-70 family RNA polymerase sigma factor</fullName>
    </submittedName>
</protein>
<dbReference type="Gene3D" id="1.10.10.10">
    <property type="entry name" value="Winged helix-like DNA-binding domain superfamily/Winged helix DNA-binding domain"/>
    <property type="match status" value="1"/>
</dbReference>
<evidence type="ECO:0000256" key="6">
    <source>
        <dbReference type="SAM" id="MobiDB-lite"/>
    </source>
</evidence>
<dbReference type="SUPFAM" id="SSF88659">
    <property type="entry name" value="Sigma3 and sigma4 domains of RNA polymerase sigma factors"/>
    <property type="match status" value="1"/>
</dbReference>
<proteinExistence type="inferred from homology"/>
<comment type="caution">
    <text evidence="9">The sequence shown here is derived from an EMBL/GenBank/DDBJ whole genome shotgun (WGS) entry which is preliminary data.</text>
</comment>
<dbReference type="SUPFAM" id="SSF88946">
    <property type="entry name" value="Sigma2 domain of RNA polymerase sigma factors"/>
    <property type="match status" value="1"/>
</dbReference>
<comment type="similarity">
    <text evidence="1">Belongs to the sigma-70 factor family. ECF subfamily.</text>
</comment>
<dbReference type="Gene3D" id="1.10.10.1320">
    <property type="entry name" value="Anti-sigma factor, zinc-finger domain"/>
    <property type="match status" value="1"/>
</dbReference>
<feature type="region of interest" description="Disordered" evidence="6">
    <location>
        <begin position="337"/>
        <end position="412"/>
    </location>
</feature>
<dbReference type="PANTHER" id="PTHR43133">
    <property type="entry name" value="RNA POLYMERASE ECF-TYPE SIGMA FACTO"/>
    <property type="match status" value="1"/>
</dbReference>